<dbReference type="InterPro" id="IPR033906">
    <property type="entry name" value="Lipase_N"/>
</dbReference>
<dbReference type="OrthoDB" id="199913at2759"/>
<dbReference type="GO" id="GO:0005615">
    <property type="term" value="C:extracellular space"/>
    <property type="evidence" value="ECO:0007669"/>
    <property type="project" value="TreeGrafter"/>
</dbReference>
<dbReference type="Pfam" id="PF00151">
    <property type="entry name" value="Lipase"/>
    <property type="match status" value="1"/>
</dbReference>
<dbReference type="InterPro" id="IPR000734">
    <property type="entry name" value="TAG_lipase"/>
</dbReference>
<evidence type="ECO:0000256" key="2">
    <source>
        <dbReference type="ARBA" id="ARBA00010701"/>
    </source>
</evidence>
<dbReference type="GO" id="GO:0016298">
    <property type="term" value="F:lipase activity"/>
    <property type="evidence" value="ECO:0007669"/>
    <property type="project" value="InterPro"/>
</dbReference>
<dbReference type="InterPro" id="IPR029058">
    <property type="entry name" value="AB_hydrolase_fold"/>
</dbReference>
<comment type="similarity">
    <text evidence="2 4">Belongs to the AB hydrolase superfamily. Lipase family.</text>
</comment>
<gene>
    <name evidence="9" type="primary">LOC111598920</name>
</gene>
<dbReference type="PANTHER" id="PTHR11610">
    <property type="entry name" value="LIPASE"/>
    <property type="match status" value="1"/>
</dbReference>
<dbReference type="PANTHER" id="PTHR11610:SF150">
    <property type="entry name" value="FI01825P-RELATED"/>
    <property type="match status" value="1"/>
</dbReference>
<comment type="subcellular location">
    <subcellularLocation>
        <location evidence="1">Secreted</location>
    </subcellularLocation>
</comment>
<accession>A0A6J1M0W8</accession>
<evidence type="ECO:0000256" key="1">
    <source>
        <dbReference type="ARBA" id="ARBA00004613"/>
    </source>
</evidence>
<keyword evidence="3" id="KW-0964">Secreted</keyword>
<keyword evidence="6" id="KW-0732">Signal</keyword>
<dbReference type="CDD" id="cd00707">
    <property type="entry name" value="Pancreat_lipase_like"/>
    <property type="match status" value="1"/>
</dbReference>
<feature type="domain" description="Lipase" evidence="7">
    <location>
        <begin position="69"/>
        <end position="343"/>
    </location>
</feature>
<dbReference type="GO" id="GO:0016042">
    <property type="term" value="P:lipid catabolic process"/>
    <property type="evidence" value="ECO:0007669"/>
    <property type="project" value="TreeGrafter"/>
</dbReference>
<dbReference type="KEGG" id="dhe:111598920"/>
<feature type="chain" id="PRO_5026830297" evidence="6">
    <location>
        <begin position="17"/>
        <end position="446"/>
    </location>
</feature>
<keyword evidence="8" id="KW-1185">Reference proteome</keyword>
<dbReference type="SUPFAM" id="SSF53474">
    <property type="entry name" value="alpha/beta-Hydrolases"/>
    <property type="match status" value="1"/>
</dbReference>
<feature type="compositionally biased region" description="Acidic residues" evidence="5">
    <location>
        <begin position="374"/>
        <end position="390"/>
    </location>
</feature>
<evidence type="ECO:0000256" key="3">
    <source>
        <dbReference type="ARBA" id="ARBA00022525"/>
    </source>
</evidence>
<dbReference type="GO" id="GO:0017171">
    <property type="term" value="F:serine hydrolase activity"/>
    <property type="evidence" value="ECO:0007669"/>
    <property type="project" value="TreeGrafter"/>
</dbReference>
<evidence type="ECO:0000256" key="5">
    <source>
        <dbReference type="SAM" id="MobiDB-lite"/>
    </source>
</evidence>
<dbReference type="RefSeq" id="XP_023170158.2">
    <property type="nucleotide sequence ID" value="XM_023314390.2"/>
</dbReference>
<proteinExistence type="inferred from homology"/>
<evidence type="ECO:0000313" key="9">
    <source>
        <dbReference type="RefSeq" id="XP_023170158.2"/>
    </source>
</evidence>
<evidence type="ECO:0000256" key="6">
    <source>
        <dbReference type="SAM" id="SignalP"/>
    </source>
</evidence>
<evidence type="ECO:0000313" key="8">
    <source>
        <dbReference type="Proteomes" id="UP000504633"/>
    </source>
</evidence>
<reference evidence="9" key="1">
    <citation type="submission" date="2025-08" db="UniProtKB">
        <authorList>
            <consortium name="RefSeq"/>
        </authorList>
    </citation>
    <scope>IDENTIFICATION</scope>
    <source>
        <strain evidence="9">15085-1641.00</strain>
        <tissue evidence="9">Whole body</tissue>
    </source>
</reference>
<evidence type="ECO:0000256" key="4">
    <source>
        <dbReference type="RuleBase" id="RU004262"/>
    </source>
</evidence>
<dbReference type="OMA" id="FYLYTQR"/>
<dbReference type="FunFam" id="3.40.50.1820:FF:000076">
    <property type="entry name" value="phospholipase A1"/>
    <property type="match status" value="1"/>
</dbReference>
<dbReference type="AlphaFoldDB" id="A0A6J1M0W8"/>
<feature type="region of interest" description="Disordered" evidence="5">
    <location>
        <begin position="345"/>
        <end position="424"/>
    </location>
</feature>
<feature type="signal peptide" evidence="6">
    <location>
        <begin position="1"/>
        <end position="16"/>
    </location>
</feature>
<sequence>MVFIVFLTFCLLAVSALPIEEHASRIHGENGWFVPQVGDDFKWLTLGEAQGQLAAYESLNNMEIAEHFSINAVSFYLYTRRNPKEGQLITATAESIDASNFDATNPTRFTIHGWNSNYKDGLNTGVRDAWFLSGDYNMIAVDWARGRSLEYASSVAAASGAGQKIARMVDFLVRDYAMSLETLEVVGFSLGAHVAGYAAKQVSTGNVYKVVGLDPASALISYDKPEKRLSSNDAYYVETIQTNGGTLGFNKPIGRATFYPNGGKSQPGCALDLTGSCSHKRSVTYYVESLRMNNFPTIKCASYQQAHKKDCGSTYSSVKMGANENIHVAVGDFYVPINKQSPYGLGEPIEEGGETTTLQPTTIVEENKTSTSPSEEETETSTSSSEEETETSPTPSEEVNDSSSTATPPGIVTTPAPEDDKDKGCKTNIYILNLIFVNAQINKSQD</sequence>
<name>A0A6J1M0W8_DROHY</name>
<organism evidence="8 9">
    <name type="scientific">Drosophila hydei</name>
    <name type="common">Fruit fly</name>
    <dbReference type="NCBI Taxonomy" id="7224"/>
    <lineage>
        <taxon>Eukaryota</taxon>
        <taxon>Metazoa</taxon>
        <taxon>Ecdysozoa</taxon>
        <taxon>Arthropoda</taxon>
        <taxon>Hexapoda</taxon>
        <taxon>Insecta</taxon>
        <taxon>Pterygota</taxon>
        <taxon>Neoptera</taxon>
        <taxon>Endopterygota</taxon>
        <taxon>Diptera</taxon>
        <taxon>Brachycera</taxon>
        <taxon>Muscomorpha</taxon>
        <taxon>Ephydroidea</taxon>
        <taxon>Drosophilidae</taxon>
        <taxon>Drosophila</taxon>
    </lineage>
</organism>
<protein>
    <submittedName>
        <fullName evidence="9">Phospholipase A1-like</fullName>
    </submittedName>
</protein>
<evidence type="ECO:0000259" key="7">
    <source>
        <dbReference type="Pfam" id="PF00151"/>
    </source>
</evidence>
<dbReference type="Gene3D" id="3.40.50.1820">
    <property type="entry name" value="alpha/beta hydrolase"/>
    <property type="match status" value="1"/>
</dbReference>
<dbReference type="GeneID" id="111598920"/>
<dbReference type="PRINTS" id="PR00821">
    <property type="entry name" value="TAGLIPASE"/>
</dbReference>
<dbReference type="Proteomes" id="UP000504633">
    <property type="component" value="Unplaced"/>
</dbReference>
<dbReference type="InterPro" id="IPR013818">
    <property type="entry name" value="Lipase"/>
</dbReference>